<evidence type="ECO:0000313" key="3">
    <source>
        <dbReference type="Proteomes" id="UP000005824"/>
    </source>
</evidence>
<dbReference type="InterPro" id="IPR036514">
    <property type="entry name" value="SGNH_hydro_sf"/>
</dbReference>
<dbReference type="PANTHER" id="PTHR30383:SF5">
    <property type="entry name" value="SGNH HYDROLASE-TYPE ESTERASE DOMAIN-CONTAINING PROTEIN"/>
    <property type="match status" value="1"/>
</dbReference>
<dbReference type="GO" id="GO:0004622">
    <property type="term" value="F:phosphatidylcholine lysophospholipase activity"/>
    <property type="evidence" value="ECO:0007669"/>
    <property type="project" value="TreeGrafter"/>
</dbReference>
<reference evidence="2 3" key="1">
    <citation type="journal article" date="2011" name="J. Bacteriol.">
        <title>Genome sequence of Chthoniobacter flavus Ellin428, an aerobic heterotrophic soil bacterium.</title>
        <authorList>
            <person name="Kant R."/>
            <person name="van Passel M.W."/>
            <person name="Palva A."/>
            <person name="Lucas S."/>
            <person name="Lapidus A."/>
            <person name="Glavina Del Rio T."/>
            <person name="Dalin E."/>
            <person name="Tice H."/>
            <person name="Bruce D."/>
            <person name="Goodwin L."/>
            <person name="Pitluck S."/>
            <person name="Larimer F.W."/>
            <person name="Land M.L."/>
            <person name="Hauser L."/>
            <person name="Sangwan P."/>
            <person name="de Vos W.M."/>
            <person name="Janssen P.H."/>
            <person name="Smidt H."/>
        </authorList>
    </citation>
    <scope>NUCLEOTIDE SEQUENCE [LARGE SCALE GENOMIC DNA]</scope>
    <source>
        <strain evidence="2 3">Ellin428</strain>
    </source>
</reference>
<dbReference type="PANTHER" id="PTHR30383">
    <property type="entry name" value="THIOESTERASE 1/PROTEASE 1/LYSOPHOSPHOLIPASE L1"/>
    <property type="match status" value="1"/>
</dbReference>
<dbReference type="InterPro" id="IPR013830">
    <property type="entry name" value="SGNH_hydro"/>
</dbReference>
<accession>B4D7D9</accession>
<comment type="caution">
    <text evidence="2">The sequence shown here is derived from an EMBL/GenBank/DDBJ whole genome shotgun (WGS) entry which is preliminary data.</text>
</comment>
<gene>
    <name evidence="2" type="ORF">CfE428DRAFT_4854</name>
</gene>
<dbReference type="Proteomes" id="UP000005824">
    <property type="component" value="Unassembled WGS sequence"/>
</dbReference>
<proteinExistence type="predicted"/>
<evidence type="ECO:0000313" key="2">
    <source>
        <dbReference type="EMBL" id="EDY17556.1"/>
    </source>
</evidence>
<dbReference type="EMBL" id="ABVL01000018">
    <property type="protein sequence ID" value="EDY17556.1"/>
    <property type="molecule type" value="Genomic_DNA"/>
</dbReference>
<name>B4D7D9_9BACT</name>
<dbReference type="SUPFAM" id="SSF52266">
    <property type="entry name" value="SGNH hydrolase"/>
    <property type="match status" value="1"/>
</dbReference>
<dbReference type="InParanoid" id="B4D7D9"/>
<dbReference type="AlphaFoldDB" id="B4D7D9"/>
<dbReference type="eggNOG" id="COG2755">
    <property type="taxonomic scope" value="Bacteria"/>
</dbReference>
<keyword evidence="3" id="KW-1185">Reference proteome</keyword>
<organism evidence="2 3">
    <name type="scientific">Chthoniobacter flavus Ellin428</name>
    <dbReference type="NCBI Taxonomy" id="497964"/>
    <lineage>
        <taxon>Bacteria</taxon>
        <taxon>Pseudomonadati</taxon>
        <taxon>Verrucomicrobiota</taxon>
        <taxon>Spartobacteria</taxon>
        <taxon>Chthoniobacterales</taxon>
        <taxon>Chthoniobacteraceae</taxon>
        <taxon>Chthoniobacter</taxon>
    </lineage>
</organism>
<feature type="domain" description="SGNH hydrolase-type esterase" evidence="1">
    <location>
        <begin position="41"/>
        <end position="224"/>
    </location>
</feature>
<dbReference type="Gene3D" id="3.40.50.1110">
    <property type="entry name" value="SGNH hydrolase"/>
    <property type="match status" value="1"/>
</dbReference>
<dbReference type="InterPro" id="IPR051532">
    <property type="entry name" value="Ester_Hydrolysis_Enzymes"/>
</dbReference>
<protein>
    <submittedName>
        <fullName evidence="2">Lipolytic protein G-D-S-L family</fullName>
    </submittedName>
</protein>
<evidence type="ECO:0000259" key="1">
    <source>
        <dbReference type="Pfam" id="PF13472"/>
    </source>
</evidence>
<dbReference type="Pfam" id="PF13472">
    <property type="entry name" value="Lipase_GDSL_2"/>
    <property type="match status" value="1"/>
</dbReference>
<dbReference type="STRING" id="497964.CfE428DRAFT_4854"/>
<sequence length="240" mass="26854">MWQGINFMKPIFLLIALLLGHLQAVEPIAAFSSGTRVLFQGDSITDGNRGRNADPNHILGHGYVFIIAAKYGAAFAALDLDFANRGVSGNTVRELQKRWEKDTLEMKPDVLSILIGVNDQSHDVPIDEYERTYDELITQAKTANPKLRIVLCEPFTLPVGKRKDGYAAWRAGIQARQDVVARLAAKHDAALVRFQPVFDAACKIAPAEHWIWDGVHPTYSGHQLMADEWERTVRAKWPNP</sequence>
<dbReference type="CDD" id="cd01834">
    <property type="entry name" value="SGNH_hydrolase_like_2"/>
    <property type="match status" value="1"/>
</dbReference>